<dbReference type="RefSeq" id="YP_009186729.1">
    <property type="nucleotide sequence ID" value="NC_028636.1"/>
</dbReference>
<accession>A0A097P8W9</accession>
<dbReference type="KEGG" id="vg:26382493"/>
<evidence type="ECO:0000313" key="1">
    <source>
        <dbReference type="EMBL" id="AIU41277.1"/>
    </source>
</evidence>
<sequence length="157" mass="18626">MIAALLLQHNVRFIVFMMLITINLQDKKAYLYRLFQTMWSECVVECQICFDRIGDDGIIIVSEHATLNLEKMFHVDCLQKWYATTQNRTRDPFNRTIKYKFHFPPKSLDECCAMLDRIKGFIGENSTDQMFSIEYDRINSEDNLDIELQFDGLLRYS</sequence>
<proteinExistence type="predicted"/>
<dbReference type="GeneID" id="26382493"/>
<dbReference type="OrthoDB" id="12505at10239"/>
<dbReference type="EMBL" id="KJ676450">
    <property type="protein sequence ID" value="AIU41277.1"/>
    <property type="molecule type" value="Genomic_DNA"/>
</dbReference>
<protein>
    <submittedName>
        <fullName evidence="1">Ac53</fullName>
    </submittedName>
</protein>
<evidence type="ECO:0000313" key="2">
    <source>
        <dbReference type="Proteomes" id="UP000201917"/>
    </source>
</evidence>
<dbReference type="Proteomes" id="UP000201917">
    <property type="component" value="Segment"/>
</dbReference>
<reference evidence="1 2" key="1">
    <citation type="journal article" date="2014" name="PLoS ONE">
        <title>Genomic Sequencing and Analysis of Sucra jujuba Nucleopolyhedrovirus.</title>
        <authorList>
            <person name="Liu X."/>
            <person name="Yin F."/>
            <person name="Zhu Z."/>
            <person name="Hou D."/>
            <person name="Wang J."/>
            <person name="Zhang L."/>
            <person name="Wang M."/>
            <person name="Wang H."/>
            <person name="Hu Z."/>
            <person name="Deng F."/>
        </authorList>
    </citation>
    <scope>NUCLEOTIDE SEQUENCE [LARGE SCALE GENOMIC DNA]</scope>
    <source>
        <strain evidence="1">473</strain>
    </source>
</reference>
<organism evidence="1 2">
    <name type="scientific">Sucra jujuba nucleopolyhedrovirus</name>
    <dbReference type="NCBI Taxonomy" id="1563660"/>
    <lineage>
        <taxon>Viruses</taxon>
        <taxon>Viruses incertae sedis</taxon>
        <taxon>Naldaviricetes</taxon>
        <taxon>Lefavirales</taxon>
        <taxon>Baculoviridae</taxon>
        <taxon>Alphabaculovirus</taxon>
        <taxon>Alphabaculovirus sujujubae</taxon>
    </lineage>
</organism>
<dbReference type="InterPro" id="IPR008573">
    <property type="entry name" value="Baculovirus_U-box/Ring-like"/>
</dbReference>
<name>A0A097P8W9_9ABAC</name>
<keyword evidence="2" id="KW-1185">Reference proteome</keyword>
<dbReference type="Pfam" id="PF05883">
    <property type="entry name" value="Baculo_RING"/>
    <property type="match status" value="1"/>
</dbReference>